<name>A0A2U9BVX7_SCOMX</name>
<dbReference type="Proteomes" id="UP000246464">
    <property type="component" value="Chromosome 9"/>
</dbReference>
<keyword evidence="2" id="KW-1185">Reference proteome</keyword>
<evidence type="ECO:0000313" key="2">
    <source>
        <dbReference type="Proteomes" id="UP000246464"/>
    </source>
</evidence>
<evidence type="ECO:0000313" key="1">
    <source>
        <dbReference type="EMBL" id="AWP07649.1"/>
    </source>
</evidence>
<protein>
    <submittedName>
        <fullName evidence="1">Uncharacterized protein</fullName>
    </submittedName>
</protein>
<dbReference type="EMBL" id="CP026251">
    <property type="protein sequence ID" value="AWP07649.1"/>
    <property type="molecule type" value="Genomic_DNA"/>
</dbReference>
<reference evidence="1 2" key="1">
    <citation type="submission" date="2017-12" db="EMBL/GenBank/DDBJ databases">
        <title>Integrating genomic resources of turbot (Scophthalmus maximus) in depth evaluation of genetic and physical mapping variation across individuals.</title>
        <authorList>
            <person name="Martinez P."/>
        </authorList>
    </citation>
    <scope>NUCLEOTIDE SEQUENCE [LARGE SCALE GENOMIC DNA]</scope>
</reference>
<organism evidence="1 2">
    <name type="scientific">Scophthalmus maximus</name>
    <name type="common">Turbot</name>
    <name type="synonym">Psetta maxima</name>
    <dbReference type="NCBI Taxonomy" id="52904"/>
    <lineage>
        <taxon>Eukaryota</taxon>
        <taxon>Metazoa</taxon>
        <taxon>Chordata</taxon>
        <taxon>Craniata</taxon>
        <taxon>Vertebrata</taxon>
        <taxon>Euteleostomi</taxon>
        <taxon>Actinopterygii</taxon>
        <taxon>Neopterygii</taxon>
        <taxon>Teleostei</taxon>
        <taxon>Neoteleostei</taxon>
        <taxon>Acanthomorphata</taxon>
        <taxon>Carangaria</taxon>
        <taxon>Pleuronectiformes</taxon>
        <taxon>Pleuronectoidei</taxon>
        <taxon>Scophthalmidae</taxon>
        <taxon>Scophthalmus</taxon>
    </lineage>
</organism>
<dbReference type="AlphaFoldDB" id="A0A2U9BVX7"/>
<sequence length="58" mass="6789">MLLGYLSEPVHRDTSIIKTWWRGYRCSVESAQRITARCVHQDSSHSVALRYKDLHCKV</sequence>
<proteinExistence type="predicted"/>
<accession>A0A2U9BVX7</accession>
<gene>
    <name evidence="1" type="ORF">SMAX5B_019351</name>
</gene>